<dbReference type="InterPro" id="IPR006016">
    <property type="entry name" value="UspA"/>
</dbReference>
<dbReference type="OrthoDB" id="342236at2157"/>
<dbReference type="Pfam" id="PF00582">
    <property type="entry name" value="Usp"/>
    <property type="match status" value="1"/>
</dbReference>
<comment type="caution">
    <text evidence="2">The sequence shown here is derived from an EMBL/GenBank/DDBJ whole genome shotgun (WGS) entry which is preliminary data.</text>
</comment>
<sequence>MPRALVAIEDTDRDRDVLQRARTFAIGADIDLVVVALATPDEYEEVERTLDEIGRAEHTSYDEDAILEGLFGDVDDLAHEVLGDAVDYELRPVVADTSNQATSIVDIAQNTDCDHVFLAGVRRSPTKKAIFGDRAQQVILEFEGYVTVSMGR</sequence>
<dbReference type="eggNOG" id="arCOG03050">
    <property type="taxonomic scope" value="Archaea"/>
</dbReference>
<evidence type="ECO:0000259" key="1">
    <source>
        <dbReference type="Pfam" id="PF00582"/>
    </source>
</evidence>
<dbReference type="Proteomes" id="UP000007813">
    <property type="component" value="Unassembled WGS sequence"/>
</dbReference>
<protein>
    <recommendedName>
        <fullName evidence="1">UspA domain-containing protein</fullName>
    </recommendedName>
</protein>
<evidence type="ECO:0000313" key="2">
    <source>
        <dbReference type="EMBL" id="EJN57566.1"/>
    </source>
</evidence>
<reference evidence="2 3" key="1">
    <citation type="journal article" date="2012" name="J. Bacteriol.">
        <title>Draft Genome Sequence of the Extremely Halophilic Archaeon Halogranum salarium B-1T.</title>
        <authorList>
            <person name="Kim K.K."/>
            <person name="Lee K.C."/>
            <person name="Lee J.S."/>
        </authorList>
    </citation>
    <scope>NUCLEOTIDE SEQUENCE [LARGE SCALE GENOMIC DNA]</scope>
    <source>
        <strain evidence="2 3">B-1</strain>
    </source>
</reference>
<dbReference type="Gene3D" id="3.40.50.620">
    <property type="entry name" value="HUPs"/>
    <property type="match status" value="1"/>
</dbReference>
<evidence type="ECO:0000313" key="3">
    <source>
        <dbReference type="Proteomes" id="UP000007813"/>
    </source>
</evidence>
<accession>J3JDK4</accession>
<dbReference type="InterPro" id="IPR014729">
    <property type="entry name" value="Rossmann-like_a/b/a_fold"/>
</dbReference>
<feature type="domain" description="UspA" evidence="1">
    <location>
        <begin position="3"/>
        <end position="143"/>
    </location>
</feature>
<proteinExistence type="predicted"/>
<name>J3JDK4_9EURY</name>
<dbReference type="AlphaFoldDB" id="J3JDK4"/>
<dbReference type="SUPFAM" id="SSF52402">
    <property type="entry name" value="Adenine nucleotide alpha hydrolases-like"/>
    <property type="match status" value="1"/>
</dbReference>
<dbReference type="EMBL" id="ALJD01000012">
    <property type="protein sequence ID" value="EJN57566.1"/>
    <property type="molecule type" value="Genomic_DNA"/>
</dbReference>
<organism evidence="2 3">
    <name type="scientific">Halogranum salarium B-1</name>
    <dbReference type="NCBI Taxonomy" id="1210908"/>
    <lineage>
        <taxon>Archaea</taxon>
        <taxon>Methanobacteriati</taxon>
        <taxon>Methanobacteriota</taxon>
        <taxon>Stenosarchaea group</taxon>
        <taxon>Halobacteria</taxon>
        <taxon>Halobacteriales</taxon>
        <taxon>Haloferacaceae</taxon>
    </lineage>
</organism>
<gene>
    <name evidence="2" type="ORF">HSB1_39270</name>
</gene>